<keyword evidence="3 7" id="KW-0472">Membrane</keyword>
<keyword evidence="2" id="KW-1003">Cell membrane</keyword>
<feature type="domain" description="Methyl-accepting transducer" evidence="8">
    <location>
        <begin position="401"/>
        <end position="660"/>
    </location>
</feature>
<dbReference type="OrthoDB" id="9759607at2"/>
<evidence type="ECO:0000259" key="9">
    <source>
        <dbReference type="PROSITE" id="PS50885"/>
    </source>
</evidence>
<keyword evidence="11" id="KW-1185">Reference proteome</keyword>
<comment type="caution">
    <text evidence="10">The sequence shown here is derived from an EMBL/GenBank/DDBJ whole genome shotgun (WGS) entry which is preliminary data.</text>
</comment>
<keyword evidence="7" id="KW-1133">Transmembrane helix</keyword>
<comment type="subcellular location">
    <subcellularLocation>
        <location evidence="1">Cell membrane</location>
    </subcellularLocation>
</comment>
<dbReference type="PATRIC" id="fig|1300222.3.peg.3853"/>
<name>M8DCN9_9BACL</name>
<dbReference type="SMART" id="SM00283">
    <property type="entry name" value="MA"/>
    <property type="match status" value="1"/>
</dbReference>
<evidence type="ECO:0000313" key="11">
    <source>
        <dbReference type="Proteomes" id="UP000012081"/>
    </source>
</evidence>
<evidence type="ECO:0000256" key="4">
    <source>
        <dbReference type="ARBA" id="ARBA00023224"/>
    </source>
</evidence>
<dbReference type="PANTHER" id="PTHR32089">
    <property type="entry name" value="METHYL-ACCEPTING CHEMOTAXIS PROTEIN MCPB"/>
    <property type="match status" value="1"/>
</dbReference>
<dbReference type="InterPro" id="IPR004089">
    <property type="entry name" value="MCPsignal_dom"/>
</dbReference>
<dbReference type="Gene3D" id="1.10.287.950">
    <property type="entry name" value="Methyl-accepting chemotaxis protein"/>
    <property type="match status" value="1"/>
</dbReference>
<organism evidence="10 11">
    <name type="scientific">Brevibacillus borstelensis AK1</name>
    <dbReference type="NCBI Taxonomy" id="1300222"/>
    <lineage>
        <taxon>Bacteria</taxon>
        <taxon>Bacillati</taxon>
        <taxon>Bacillota</taxon>
        <taxon>Bacilli</taxon>
        <taxon>Bacillales</taxon>
        <taxon>Paenibacillaceae</taxon>
        <taxon>Brevibacillus</taxon>
    </lineage>
</organism>
<evidence type="ECO:0000259" key="8">
    <source>
        <dbReference type="PROSITE" id="PS50111"/>
    </source>
</evidence>
<dbReference type="SUPFAM" id="SSF58104">
    <property type="entry name" value="Methyl-accepting chemotaxis protein (MCP) signaling domain"/>
    <property type="match status" value="1"/>
</dbReference>
<gene>
    <name evidence="10" type="ORF">I532_18372</name>
</gene>
<dbReference type="PROSITE" id="PS50111">
    <property type="entry name" value="CHEMOTAXIS_TRANSDUC_2"/>
    <property type="match status" value="1"/>
</dbReference>
<dbReference type="PANTHER" id="PTHR32089:SF112">
    <property type="entry name" value="LYSOZYME-LIKE PROTEIN-RELATED"/>
    <property type="match status" value="1"/>
</dbReference>
<comment type="similarity">
    <text evidence="5">Belongs to the methyl-accepting chemotaxis (MCP) protein family.</text>
</comment>
<evidence type="ECO:0000256" key="5">
    <source>
        <dbReference type="ARBA" id="ARBA00029447"/>
    </source>
</evidence>
<feature type="domain" description="HAMP" evidence="9">
    <location>
        <begin position="326"/>
        <end position="382"/>
    </location>
</feature>
<dbReference type="InterPro" id="IPR003660">
    <property type="entry name" value="HAMP_dom"/>
</dbReference>
<dbReference type="Gene3D" id="6.10.340.10">
    <property type="match status" value="1"/>
</dbReference>
<dbReference type="Proteomes" id="UP000012081">
    <property type="component" value="Unassembled WGS sequence"/>
</dbReference>
<keyword evidence="4 6" id="KW-0807">Transducer</keyword>
<dbReference type="EMBL" id="APBN01000009">
    <property type="protein sequence ID" value="EMT51213.1"/>
    <property type="molecule type" value="Genomic_DNA"/>
</dbReference>
<evidence type="ECO:0000256" key="3">
    <source>
        <dbReference type="ARBA" id="ARBA00023136"/>
    </source>
</evidence>
<feature type="transmembrane region" description="Helical" evidence="7">
    <location>
        <begin position="306"/>
        <end position="325"/>
    </location>
</feature>
<proteinExistence type="inferred from homology"/>
<dbReference type="Pfam" id="PF00015">
    <property type="entry name" value="MCPsignal"/>
    <property type="match status" value="1"/>
</dbReference>
<evidence type="ECO:0000256" key="1">
    <source>
        <dbReference type="ARBA" id="ARBA00004236"/>
    </source>
</evidence>
<dbReference type="GO" id="GO:0007165">
    <property type="term" value="P:signal transduction"/>
    <property type="evidence" value="ECO:0007669"/>
    <property type="project" value="UniProtKB-KW"/>
</dbReference>
<sequence>MLRNISYRNKVVLAILCFSLISTLAISFFDNRQLEQTIVGERNTQLKLVEESVLNSIKAVDVAYQVFDVEIEEEMRKNMAELMKEYSRNPDFSAWNFAGYKQRFDGMDIFVLDRSLKILYSSNTGDIGLDFGNAGAFAELLKTRIDGKDFVADGMEVSVNTGSINKFAYMPTPDHKYLLELGMNVQGTPLFQKFNFLDVSNRLIKRYASIDDITVFSHDGYALGKTDAEGKSLRVSPELESIFSESYQTQTVKEATLDQEGKSVTYRFVPYKLDEQSNDLSRSRMIQIVYNHDEVDQAVAANRSKFMLQLLVIVIGSILIAYLVGRIISRPVRMMSALIERTAAFDLTEQHGYEKFMTSQDELGRVFHAIVKMRAELRQMAEGLVSVTESIVEKASAVQNVSDDVSSRSVQTSLATKEMSSRMQETAAISQEIDATLTEVSDVIQSVSQKANKSVHVAQNVSERAGHLKETAVASRQSANLIYSEVKAQAEVAIEQSTKSVDHIHVLVDAIHSIASQTNLLALNAAIEAARAGESGKGFSVVAEEVRKLSSESAKVVTDIQQIIGTVKESVHNLSASLTRLLDFVDQNVRESLDELMETSDTYNEDALHFQTLLSEFNRTFEDLAASIKSTAEATGRVNQTIQENSQDIETIVHLSETIAQENSKLTEYSKGSLKNVQELNRMTSHFTL</sequence>
<evidence type="ECO:0000256" key="7">
    <source>
        <dbReference type="SAM" id="Phobius"/>
    </source>
</evidence>
<accession>M8DCN9</accession>
<reference evidence="10 11" key="1">
    <citation type="submission" date="2013-03" db="EMBL/GenBank/DDBJ databases">
        <title>Assembly of a new bacterial strain Brevibacillus borstelensis AK1.</title>
        <authorList>
            <person name="Rajan I."/>
            <person name="PoliReddy D."/>
            <person name="Sugumar T."/>
            <person name="Rathinam K."/>
            <person name="Alqarawi S."/>
            <person name="Khalil A.B."/>
            <person name="Sivakumar N."/>
        </authorList>
    </citation>
    <scope>NUCLEOTIDE SEQUENCE [LARGE SCALE GENOMIC DNA]</scope>
    <source>
        <strain evidence="10 11">AK1</strain>
    </source>
</reference>
<evidence type="ECO:0000256" key="6">
    <source>
        <dbReference type="PROSITE-ProRule" id="PRU00284"/>
    </source>
</evidence>
<dbReference type="STRING" id="1300222.I532_18372"/>
<dbReference type="RefSeq" id="WP_003390040.1">
    <property type="nucleotide sequence ID" value="NZ_APBN01000009.1"/>
</dbReference>
<evidence type="ECO:0000256" key="2">
    <source>
        <dbReference type="ARBA" id="ARBA00022475"/>
    </source>
</evidence>
<evidence type="ECO:0000313" key="10">
    <source>
        <dbReference type="EMBL" id="EMT51213.1"/>
    </source>
</evidence>
<protein>
    <submittedName>
        <fullName evidence="10">Methyl-accepting chemotaxis protein</fullName>
    </submittedName>
</protein>
<keyword evidence="7" id="KW-0812">Transmembrane</keyword>
<dbReference type="AlphaFoldDB" id="M8DCN9"/>
<dbReference type="PROSITE" id="PS50885">
    <property type="entry name" value="HAMP"/>
    <property type="match status" value="1"/>
</dbReference>
<dbReference type="GO" id="GO:0005886">
    <property type="term" value="C:plasma membrane"/>
    <property type="evidence" value="ECO:0007669"/>
    <property type="project" value="UniProtKB-SubCell"/>
</dbReference>